<proteinExistence type="predicted"/>
<dbReference type="Proteomes" id="UP000050761">
    <property type="component" value="Unassembled WGS sequence"/>
</dbReference>
<accession>A0A183FJC7</accession>
<dbReference type="PANTHER" id="PTHR33936">
    <property type="entry name" value="PROTEIN CBG17840"/>
    <property type="match status" value="1"/>
</dbReference>
<dbReference type="InterPro" id="IPR052797">
    <property type="entry name" value="RegFact_GeneExpr_CellDeath"/>
</dbReference>
<organism evidence="3 4">
    <name type="scientific">Heligmosomoides polygyrus</name>
    <name type="common">Parasitic roundworm</name>
    <dbReference type="NCBI Taxonomy" id="6339"/>
    <lineage>
        <taxon>Eukaryota</taxon>
        <taxon>Metazoa</taxon>
        <taxon>Ecdysozoa</taxon>
        <taxon>Nematoda</taxon>
        <taxon>Chromadorea</taxon>
        <taxon>Rhabditida</taxon>
        <taxon>Rhabditina</taxon>
        <taxon>Rhabditomorpha</taxon>
        <taxon>Strongyloidea</taxon>
        <taxon>Heligmosomidae</taxon>
        <taxon>Heligmosomoides</taxon>
    </lineage>
</organism>
<accession>A0A3P8BGB9</accession>
<sequence>MVKHYFCDICDLRQPNQASLFKHMCVDHGEAGQSFPEKVIERKVRHKSGAEKNLSESCPVCDEPLGSVTDLVSHACDFHEFKGKVKQKVFPRFNDYEQWRKKMEEENITTWMKRRVVRPSTGSAYYENLRCHRSLNTRLHTRKSELQSQDTEKEKKSKRKSSTVVQRSCTSFINVKRELTTDVTIVEFCLEHFGHEQEPQKLILPWSARLEIADMLSQNLSPSDIVRILKEKQRNADNGVCMLKRQYWVTKKDVYRVAADLRNHPHKYGRMEGASPELPVKAGPDSFGVSTAPEFIKAQPSCSSPLSILESIIERELYPKMYACPEEALFKADHDPGEVSKKLLKKEEPCSAFSIAEVVNGPERSPIVSASPKVLLNNEPDPDSAESSSATEKLFFKKEPISSREPSPEEAKPPIDEGVRVFSLAVAPDGKGFTLVDHSPCVDVPQDDL</sequence>
<dbReference type="WBParaSite" id="HPBE_0000710501-mRNA-1">
    <property type="protein sequence ID" value="HPBE_0000710501-mRNA-1"/>
    <property type="gene ID" value="HPBE_0000710501"/>
</dbReference>
<name>A0A183FJC7_HELPZ</name>
<feature type="region of interest" description="Disordered" evidence="1">
    <location>
        <begin position="140"/>
        <end position="160"/>
    </location>
</feature>
<feature type="region of interest" description="Disordered" evidence="1">
    <location>
        <begin position="371"/>
        <end position="416"/>
    </location>
</feature>
<evidence type="ECO:0000256" key="1">
    <source>
        <dbReference type="SAM" id="MobiDB-lite"/>
    </source>
</evidence>
<dbReference type="EMBL" id="UZAH01025815">
    <property type="protein sequence ID" value="VDO70972.1"/>
    <property type="molecule type" value="Genomic_DNA"/>
</dbReference>
<protein>
    <submittedName>
        <fullName evidence="4">C2H2-type domain-containing protein</fullName>
    </submittedName>
</protein>
<gene>
    <name evidence="2" type="ORF">HPBE_LOCUS7106</name>
</gene>
<feature type="compositionally biased region" description="Basic and acidic residues" evidence="1">
    <location>
        <begin position="394"/>
        <end position="416"/>
    </location>
</feature>
<reference evidence="4" key="2">
    <citation type="submission" date="2019-09" db="UniProtKB">
        <authorList>
            <consortium name="WormBaseParasite"/>
        </authorList>
    </citation>
    <scope>IDENTIFICATION</scope>
</reference>
<evidence type="ECO:0000313" key="3">
    <source>
        <dbReference type="Proteomes" id="UP000050761"/>
    </source>
</evidence>
<dbReference type="OrthoDB" id="6759341at2759"/>
<evidence type="ECO:0000313" key="2">
    <source>
        <dbReference type="EMBL" id="VDO70972.1"/>
    </source>
</evidence>
<dbReference type="AlphaFoldDB" id="A0A183FJC7"/>
<reference evidence="2 3" key="1">
    <citation type="submission" date="2018-11" db="EMBL/GenBank/DDBJ databases">
        <authorList>
            <consortium name="Pathogen Informatics"/>
        </authorList>
    </citation>
    <scope>NUCLEOTIDE SEQUENCE [LARGE SCALE GENOMIC DNA]</scope>
</reference>
<keyword evidence="3" id="KW-1185">Reference proteome</keyword>
<evidence type="ECO:0000313" key="4">
    <source>
        <dbReference type="WBParaSite" id="HPBE_0000710501-mRNA-1"/>
    </source>
</evidence>
<dbReference type="PANTHER" id="PTHR33936:SF24">
    <property type="entry name" value="C2H2-TYPE DOMAIN-CONTAINING PROTEIN"/>
    <property type="match status" value="1"/>
</dbReference>
<feature type="compositionally biased region" description="Basic and acidic residues" evidence="1">
    <location>
        <begin position="142"/>
        <end position="155"/>
    </location>
</feature>